<evidence type="ECO:0000256" key="1">
    <source>
        <dbReference type="ARBA" id="ARBA00023002"/>
    </source>
</evidence>
<dbReference type="InterPro" id="IPR013118">
    <property type="entry name" value="Mannitol_DH_C"/>
</dbReference>
<dbReference type="InterPro" id="IPR008927">
    <property type="entry name" value="6-PGluconate_DH-like_C_sf"/>
</dbReference>
<protein>
    <submittedName>
        <fullName evidence="5">Fructuronate reductase</fullName>
    </submittedName>
</protein>
<feature type="domain" description="Mannitol dehydrogenase C-terminal" evidence="4">
    <location>
        <begin position="322"/>
        <end position="509"/>
    </location>
</feature>
<sequence length="539" mass="60748">MVKMKESWQSQFAEHHALEVELPKVETKEIRDRGADSPVWLHFGGGNLYRGMHAEIAQDLIDENELNAGVVVLETFDDEVIDKAYKNYNNNILQVVMSEDGTLHKRLLASTSEAIYANPTNRGSWKRIQQYFESPVLQFATFTITEKGYHLTTTEGKLLPIIEQDMQKGPEEPQHTMSIVVSLLYARFKAGQLPIAMVTTDNFSKNGEKLQNSVLTIAHAWKEKGHVPNKFINYLTDIEKVTFPWSMIDRITPNPSESILKRLTDLGFDDLEIFYTRKGTNVAPFVNTEEIHYLVIEDAFPNGRPNLAKGGVILTDRETVDKIDVMKVTTCLNPLHTALAVFGSILRFDSIAREMRDPELKKLIEKIGYTEGLPVVADPEIISPREFIDEVVNTRLPNPAIPDTPQRIATDTSQKLAIRFGETINKYVLHNDKSAKDLTFIPLVLAGWLRYLLAVDDAGKAFVPSPDPLLDEMQQKLESVKLGESTDNLEKILHPILSNDRIFGIDLYKADIADKVISYFNELIAGPGAVRATLKKYLA</sequence>
<feature type="domain" description="Mannitol dehydrogenase N-terminal" evidence="3">
    <location>
        <begin position="41"/>
        <end position="308"/>
    </location>
</feature>
<accession>A0A1H3HWR9</accession>
<dbReference type="Pfam" id="PF08125">
    <property type="entry name" value="Mannitol_dh_C"/>
    <property type="match status" value="1"/>
</dbReference>
<dbReference type="GO" id="GO:0008926">
    <property type="term" value="F:mannitol-1-phosphate 5-dehydrogenase activity"/>
    <property type="evidence" value="ECO:0007669"/>
    <property type="project" value="UniProtKB-EC"/>
</dbReference>
<keyword evidence="6" id="KW-1185">Reference proteome</keyword>
<dbReference type="AlphaFoldDB" id="A0A1H3HWR9"/>
<evidence type="ECO:0000259" key="3">
    <source>
        <dbReference type="Pfam" id="PF01232"/>
    </source>
</evidence>
<dbReference type="InterPro" id="IPR013328">
    <property type="entry name" value="6PGD_dom2"/>
</dbReference>
<name>A0A1H3HWR9_9BACI</name>
<evidence type="ECO:0000313" key="5">
    <source>
        <dbReference type="EMBL" id="SDY19169.1"/>
    </source>
</evidence>
<comment type="catalytic activity">
    <reaction evidence="2">
        <text>D-mannitol 1-phosphate + NAD(+) = beta-D-fructose 6-phosphate + NADH + H(+)</text>
        <dbReference type="Rhea" id="RHEA:19661"/>
        <dbReference type="ChEBI" id="CHEBI:15378"/>
        <dbReference type="ChEBI" id="CHEBI:57540"/>
        <dbReference type="ChEBI" id="CHEBI:57634"/>
        <dbReference type="ChEBI" id="CHEBI:57945"/>
        <dbReference type="ChEBI" id="CHEBI:61381"/>
        <dbReference type="EC" id="1.1.1.17"/>
    </reaction>
</comment>
<dbReference type="STRING" id="1503961.SAMN05421736_101620"/>
<dbReference type="Gene3D" id="1.10.1040.10">
    <property type="entry name" value="N-(1-d-carboxylethyl)-l-norvaline Dehydrogenase, domain 2"/>
    <property type="match status" value="1"/>
</dbReference>
<dbReference type="InterPro" id="IPR050988">
    <property type="entry name" value="Mannitol_DH/Oxidoreductase"/>
</dbReference>
<gene>
    <name evidence="5" type="ORF">SAMN05421736_101620</name>
</gene>
<dbReference type="SUPFAM" id="SSF51735">
    <property type="entry name" value="NAD(P)-binding Rossmann-fold domains"/>
    <property type="match status" value="1"/>
</dbReference>
<organism evidence="5 6">
    <name type="scientific">Evansella caseinilytica</name>
    <dbReference type="NCBI Taxonomy" id="1503961"/>
    <lineage>
        <taxon>Bacteria</taxon>
        <taxon>Bacillati</taxon>
        <taxon>Bacillota</taxon>
        <taxon>Bacilli</taxon>
        <taxon>Bacillales</taxon>
        <taxon>Bacillaceae</taxon>
        <taxon>Evansella</taxon>
    </lineage>
</organism>
<dbReference type="SUPFAM" id="SSF48179">
    <property type="entry name" value="6-phosphogluconate dehydrogenase C-terminal domain-like"/>
    <property type="match status" value="1"/>
</dbReference>
<evidence type="ECO:0000259" key="4">
    <source>
        <dbReference type="Pfam" id="PF08125"/>
    </source>
</evidence>
<evidence type="ECO:0000313" key="6">
    <source>
        <dbReference type="Proteomes" id="UP000198935"/>
    </source>
</evidence>
<keyword evidence="1" id="KW-0560">Oxidoreductase</keyword>
<dbReference type="EMBL" id="FNPI01000001">
    <property type="protein sequence ID" value="SDY19169.1"/>
    <property type="molecule type" value="Genomic_DNA"/>
</dbReference>
<reference evidence="6" key="1">
    <citation type="submission" date="2016-10" db="EMBL/GenBank/DDBJ databases">
        <authorList>
            <person name="Varghese N."/>
            <person name="Submissions S."/>
        </authorList>
    </citation>
    <scope>NUCLEOTIDE SEQUENCE [LARGE SCALE GENOMIC DNA]</scope>
    <source>
        <strain evidence="6">SP</strain>
    </source>
</reference>
<dbReference type="OrthoDB" id="271711at2"/>
<dbReference type="PANTHER" id="PTHR43362">
    <property type="entry name" value="MANNITOL DEHYDROGENASE DSF1-RELATED"/>
    <property type="match status" value="1"/>
</dbReference>
<dbReference type="InterPro" id="IPR036291">
    <property type="entry name" value="NAD(P)-bd_dom_sf"/>
</dbReference>
<dbReference type="InterPro" id="IPR013131">
    <property type="entry name" value="Mannitol_DH_N"/>
</dbReference>
<dbReference type="Gene3D" id="3.40.50.720">
    <property type="entry name" value="NAD(P)-binding Rossmann-like Domain"/>
    <property type="match status" value="1"/>
</dbReference>
<evidence type="ECO:0000256" key="2">
    <source>
        <dbReference type="ARBA" id="ARBA00048615"/>
    </source>
</evidence>
<dbReference type="PANTHER" id="PTHR43362:SF1">
    <property type="entry name" value="MANNITOL DEHYDROGENASE 2-RELATED"/>
    <property type="match status" value="1"/>
</dbReference>
<dbReference type="Proteomes" id="UP000198935">
    <property type="component" value="Unassembled WGS sequence"/>
</dbReference>
<dbReference type="Pfam" id="PF01232">
    <property type="entry name" value="Mannitol_dh"/>
    <property type="match status" value="1"/>
</dbReference>
<proteinExistence type="predicted"/>